<dbReference type="EMBL" id="RBNJ01001296">
    <property type="protein sequence ID" value="RUS33302.1"/>
    <property type="molecule type" value="Genomic_DNA"/>
</dbReference>
<organism evidence="3 4">
    <name type="scientific">Jimgerdemannia flammicorona</name>
    <dbReference type="NCBI Taxonomy" id="994334"/>
    <lineage>
        <taxon>Eukaryota</taxon>
        <taxon>Fungi</taxon>
        <taxon>Fungi incertae sedis</taxon>
        <taxon>Mucoromycota</taxon>
        <taxon>Mucoromycotina</taxon>
        <taxon>Endogonomycetes</taxon>
        <taxon>Endogonales</taxon>
        <taxon>Endogonaceae</taxon>
        <taxon>Jimgerdemannia</taxon>
    </lineage>
</organism>
<dbReference type="Proteomes" id="UP000274822">
    <property type="component" value="Unassembled WGS sequence"/>
</dbReference>
<keyword evidence="1" id="KW-0175">Coiled coil</keyword>
<feature type="compositionally biased region" description="Pro residues" evidence="2">
    <location>
        <begin position="32"/>
        <end position="50"/>
    </location>
</feature>
<comment type="caution">
    <text evidence="3">The sequence shown here is derived from an EMBL/GenBank/DDBJ whole genome shotgun (WGS) entry which is preliminary data.</text>
</comment>
<feature type="compositionally biased region" description="Basic and acidic residues" evidence="2">
    <location>
        <begin position="274"/>
        <end position="288"/>
    </location>
</feature>
<dbReference type="AlphaFoldDB" id="A0A433QU33"/>
<accession>A0A433QU33</accession>
<feature type="compositionally biased region" description="Basic and acidic residues" evidence="2">
    <location>
        <begin position="155"/>
        <end position="168"/>
    </location>
</feature>
<feature type="region of interest" description="Disordered" evidence="2">
    <location>
        <begin position="155"/>
        <end position="318"/>
    </location>
</feature>
<reference evidence="3 4" key="1">
    <citation type="journal article" date="2018" name="New Phytol.">
        <title>Phylogenomics of Endogonaceae and evolution of mycorrhizas within Mucoromycota.</title>
        <authorList>
            <person name="Chang Y."/>
            <person name="Desiro A."/>
            <person name="Na H."/>
            <person name="Sandor L."/>
            <person name="Lipzen A."/>
            <person name="Clum A."/>
            <person name="Barry K."/>
            <person name="Grigoriev I.V."/>
            <person name="Martin F.M."/>
            <person name="Stajich J.E."/>
            <person name="Smith M.E."/>
            <person name="Bonito G."/>
            <person name="Spatafora J.W."/>
        </authorList>
    </citation>
    <scope>NUCLEOTIDE SEQUENCE [LARGE SCALE GENOMIC DNA]</scope>
    <source>
        <strain evidence="3 4">AD002</strain>
    </source>
</reference>
<gene>
    <name evidence="3" type="ORF">BC938DRAFT_472158</name>
</gene>
<evidence type="ECO:0000313" key="4">
    <source>
        <dbReference type="Proteomes" id="UP000274822"/>
    </source>
</evidence>
<protein>
    <submittedName>
        <fullName evidence="3">Uncharacterized protein</fullName>
    </submittedName>
</protein>
<name>A0A433QU33_9FUNG</name>
<feature type="region of interest" description="Disordered" evidence="2">
    <location>
        <begin position="94"/>
        <end position="126"/>
    </location>
</feature>
<evidence type="ECO:0000313" key="3">
    <source>
        <dbReference type="EMBL" id="RUS33302.1"/>
    </source>
</evidence>
<evidence type="ECO:0000256" key="1">
    <source>
        <dbReference type="SAM" id="Coils"/>
    </source>
</evidence>
<evidence type="ECO:0000256" key="2">
    <source>
        <dbReference type="SAM" id="MobiDB-lite"/>
    </source>
</evidence>
<proteinExistence type="predicted"/>
<sequence>MLSGNGPSSPTDEATTPKSSSRPTSLHEAALPAPPRPLSIPSEVSPPPSIPQRRASTRSSLPPPPAEPVEFIPDPRSRASIVEEDITEQIKEDEEEIQVTVDATTTPEVEENVEAKQEPDEDAQDDIVEESVLVENTMKAAEDLDDSVNMGEADIHLGREHEESKIDMVEQNDNIVAKEEESPKRPELPELPSGPKLAPTPRARPARGRRAPSEQSIKEAGPSQTAVLENDVTKPTKPIFNKFPTPFAGVKGELPNIPLKPVQRRMFEPVPALPDKEPNATHSEDKDSTTSTAPPAGGVRSLQNRFNFAAPQGSGSNDVLETKLKNFVRQEIDRLKKEFEAQLADERTARQLLEEEIKALKERLSE</sequence>
<feature type="region of interest" description="Disordered" evidence="2">
    <location>
        <begin position="1"/>
        <end position="78"/>
    </location>
</feature>
<feature type="compositionally biased region" description="Polar residues" evidence="2">
    <location>
        <begin position="1"/>
        <end position="24"/>
    </location>
</feature>
<feature type="coiled-coil region" evidence="1">
    <location>
        <begin position="325"/>
        <end position="363"/>
    </location>
</feature>
<keyword evidence="4" id="KW-1185">Reference proteome</keyword>
<feature type="compositionally biased region" description="Basic and acidic residues" evidence="2">
    <location>
        <begin position="176"/>
        <end position="188"/>
    </location>
</feature>